<evidence type="ECO:0000313" key="2">
    <source>
        <dbReference type="Proteomes" id="UP000503037"/>
    </source>
</evidence>
<dbReference type="Proteomes" id="UP000503037">
    <property type="component" value="Segment"/>
</dbReference>
<sequence length="142" mass="16583">MGSKVISTKVELIEWLKEQHIYSDVWSDADIPDVRPARVSKWVDCGYDPDWLADTVYMKVPRGYMREEIGGWFPCMLDLTEQGNTVRVRPVRVSPMRKFYTRVSKLGYLDMPRSLVYSCVSKAALLELINERSNWKIYAEQI</sequence>
<gene>
    <name evidence="1" type="ORF">vBAcoSR7M_7</name>
</gene>
<evidence type="ECO:0000313" key="1">
    <source>
        <dbReference type="EMBL" id="QJI53329.1"/>
    </source>
</evidence>
<accession>A0A6M3YN47</accession>
<name>A0A6M3YN47_9CAUD</name>
<proteinExistence type="predicted"/>
<reference evidence="2" key="1">
    <citation type="submission" date="2020-04" db="EMBL/GenBank/DDBJ databases">
        <authorList>
            <person name="Ma R."/>
            <person name="Lai J."/>
            <person name="Yang Y."/>
            <person name="Jiao N."/>
            <person name="Zhang R."/>
        </authorList>
    </citation>
    <scope>NUCLEOTIDE SEQUENCE [LARGE SCALE GENOMIC DNA]</scope>
</reference>
<protein>
    <submittedName>
        <fullName evidence="1">Uncharacterized protein</fullName>
    </submittedName>
</protein>
<keyword evidence="2" id="KW-1185">Reference proteome</keyword>
<dbReference type="EMBL" id="MT345684">
    <property type="protein sequence ID" value="QJI53329.1"/>
    <property type="molecule type" value="Genomic_DNA"/>
</dbReference>
<organism evidence="1 2">
    <name type="scientific">Alteromonas phage vB_AcoS-R7M</name>
    <dbReference type="NCBI Taxonomy" id="2729541"/>
    <lineage>
        <taxon>Viruses</taxon>
        <taxon>Duplodnaviria</taxon>
        <taxon>Heunggongvirae</taxon>
        <taxon>Uroviricota</taxon>
        <taxon>Caudoviricetes</taxon>
        <taxon>Queuovirinae</taxon>
        <taxon>Amoyvirus</taxon>
        <taxon>Amoyvirus R7M</taxon>
    </lineage>
</organism>